<keyword evidence="5 7" id="KW-1133">Transmembrane helix</keyword>
<dbReference type="RefSeq" id="WP_088772851.1">
    <property type="nucleotide sequence ID" value="NZ_CP022132.1"/>
</dbReference>
<dbReference type="SUPFAM" id="SSF74863">
    <property type="entry name" value="Thiol:disulfide interchange protein DsbD, N-terminal domain (DsbD-alpha)"/>
    <property type="match status" value="1"/>
</dbReference>
<accession>A0ABN5B1I8</accession>
<feature type="transmembrane region" description="Helical" evidence="7">
    <location>
        <begin position="345"/>
        <end position="375"/>
    </location>
</feature>
<comment type="subcellular location">
    <subcellularLocation>
        <location evidence="1">Cell membrane</location>
        <topology evidence="1">Multi-pass membrane protein</topology>
    </subcellularLocation>
</comment>
<dbReference type="PANTHER" id="PTHR32234:SF0">
    <property type="entry name" value="THIOL:DISULFIDE INTERCHANGE PROTEIN DSBD"/>
    <property type="match status" value="1"/>
</dbReference>
<dbReference type="InterPro" id="IPR028250">
    <property type="entry name" value="DsbDN"/>
</dbReference>
<keyword evidence="2" id="KW-1003">Cell membrane</keyword>
<gene>
    <name evidence="9" type="ORF">CDV26_08155</name>
</gene>
<organism evidence="9 10">
    <name type="scientific">Francisella halioticida</name>
    <dbReference type="NCBI Taxonomy" id="549298"/>
    <lineage>
        <taxon>Bacteria</taxon>
        <taxon>Pseudomonadati</taxon>
        <taxon>Pseudomonadota</taxon>
        <taxon>Gammaproteobacteria</taxon>
        <taxon>Thiotrichales</taxon>
        <taxon>Francisellaceae</taxon>
        <taxon>Francisella</taxon>
    </lineage>
</organism>
<dbReference type="Proteomes" id="UP000249910">
    <property type="component" value="Chromosome"/>
</dbReference>
<feature type="domain" description="Thioredoxin" evidence="8">
    <location>
        <begin position="501"/>
        <end position="627"/>
    </location>
</feature>
<evidence type="ECO:0000256" key="4">
    <source>
        <dbReference type="ARBA" id="ARBA00022748"/>
    </source>
</evidence>
<dbReference type="InterPro" id="IPR013766">
    <property type="entry name" value="Thioredoxin_domain"/>
</dbReference>
<feature type="transmembrane region" description="Helical" evidence="7">
    <location>
        <begin position="381"/>
        <end position="402"/>
    </location>
</feature>
<evidence type="ECO:0000259" key="8">
    <source>
        <dbReference type="PROSITE" id="PS51352"/>
    </source>
</evidence>
<keyword evidence="10" id="KW-1185">Reference proteome</keyword>
<feature type="transmembrane region" description="Helical" evidence="7">
    <location>
        <begin position="446"/>
        <end position="465"/>
    </location>
</feature>
<dbReference type="NCBIfam" id="NF001419">
    <property type="entry name" value="PRK00293.1"/>
    <property type="match status" value="1"/>
</dbReference>
<feature type="transmembrane region" description="Helical" evidence="7">
    <location>
        <begin position="302"/>
        <end position="324"/>
    </location>
</feature>
<keyword evidence="4" id="KW-0201">Cytochrome c-type biogenesis</keyword>
<dbReference type="PANTHER" id="PTHR32234">
    <property type="entry name" value="THIOL:DISULFIDE INTERCHANGE PROTEIN DSBD"/>
    <property type="match status" value="1"/>
</dbReference>
<evidence type="ECO:0000256" key="3">
    <source>
        <dbReference type="ARBA" id="ARBA00022692"/>
    </source>
</evidence>
<dbReference type="InterPro" id="IPR036249">
    <property type="entry name" value="Thioredoxin-like_sf"/>
</dbReference>
<dbReference type="CDD" id="cd02953">
    <property type="entry name" value="DsbDgamma"/>
    <property type="match status" value="1"/>
</dbReference>
<dbReference type="PROSITE" id="PS51352">
    <property type="entry name" value="THIOREDOXIN_2"/>
    <property type="match status" value="1"/>
</dbReference>
<evidence type="ECO:0000256" key="1">
    <source>
        <dbReference type="ARBA" id="ARBA00004651"/>
    </source>
</evidence>
<evidence type="ECO:0000313" key="9">
    <source>
        <dbReference type="EMBL" id="ASG68362.1"/>
    </source>
</evidence>
<dbReference type="Pfam" id="PF02683">
    <property type="entry name" value="DsbD_TM"/>
    <property type="match status" value="1"/>
</dbReference>
<protein>
    <recommendedName>
        <fullName evidence="8">Thioredoxin domain-containing protein</fullName>
    </recommendedName>
</protein>
<evidence type="ECO:0000256" key="6">
    <source>
        <dbReference type="ARBA" id="ARBA00023136"/>
    </source>
</evidence>
<keyword evidence="3 7" id="KW-0812">Transmembrane</keyword>
<evidence type="ECO:0000256" key="7">
    <source>
        <dbReference type="SAM" id="Phobius"/>
    </source>
</evidence>
<dbReference type="Pfam" id="PF11412">
    <property type="entry name" value="DsbD_N"/>
    <property type="match status" value="1"/>
</dbReference>
<reference evidence="9 10" key="1">
    <citation type="submission" date="2017-06" db="EMBL/GenBank/DDBJ databases">
        <title>Complete genome of Francisella halioticida.</title>
        <authorList>
            <person name="Sjodin A."/>
        </authorList>
    </citation>
    <scope>NUCLEOTIDE SEQUENCE [LARGE SCALE GENOMIC DNA]</scope>
    <source>
        <strain evidence="9 10">DSM 23729</strain>
    </source>
</reference>
<evidence type="ECO:0000313" key="10">
    <source>
        <dbReference type="Proteomes" id="UP000249910"/>
    </source>
</evidence>
<dbReference type="InterPro" id="IPR036929">
    <property type="entry name" value="DsbDN_sf"/>
</dbReference>
<sequence length="627" mass="69703">MLQKTKLLYDFIVKFHIFILFGMGILLSSSVNATVTQENKIANNIVLGSMSLANTNMLNHYNVDQNFQLQIKTLDKNTLIATWQITPGNYLYLKNFSFYSLLPQKANIQKIIFPKTYQIKNDPFYGMVKIYKNYVSIILKIKNNMNDNVLPLIVAYQGCSENGICFVPIQQQFNIDLSAIGKTYQGKTYHGTLPKALKYKLDVTHPNFDRASDYTKFLDHTNIIWAFFIFFGLGLLLTFTPCVLPLLPIISSIVTGQKQLTTTKAFSISLFYVLGMSISYAIVGVLAGIFGGGVQNILQTPWAITAMALLFIIMAVAMFGAFELKMPSPILNLANSLSSKQKNGTYIGVFIMGVLSTLIVSSCVTAPLVAVLAYISYSGNALYGGTILFAMGLGMGVPILIVGTTSGSILPKAGNWMHMVKHISGFMLLGLAIYMLSKIIPAQFTLLLTSFLILSLAIYMCAFGFSIKTKWAKARQFFAYVFLIYGSTLLIGFLMGNTSIIKPLTAAVQSKQSQLDFQHVTNVKQLHKALQQAKDQGKPVLIDYYANWCLDCQYMKHMTFSDPKVIAQLKNYNLIQADVTKVGQYSSQLLKEFKLFGPPSIIVFNQKGSEEKKLVGKVDAKQLLKSI</sequence>
<dbReference type="Gene3D" id="3.40.30.10">
    <property type="entry name" value="Glutaredoxin"/>
    <property type="match status" value="1"/>
</dbReference>
<dbReference type="Gene3D" id="2.60.40.1250">
    <property type="entry name" value="Thiol:disulfide interchange protein DsbD, N-terminal domain"/>
    <property type="match status" value="1"/>
</dbReference>
<dbReference type="Pfam" id="PF13899">
    <property type="entry name" value="Thioredoxin_7"/>
    <property type="match status" value="1"/>
</dbReference>
<feature type="transmembrane region" description="Helical" evidence="7">
    <location>
        <begin position="423"/>
        <end position="440"/>
    </location>
</feature>
<name>A0ABN5B1I8_9GAMM</name>
<proteinExistence type="predicted"/>
<dbReference type="SUPFAM" id="SSF52833">
    <property type="entry name" value="Thioredoxin-like"/>
    <property type="match status" value="1"/>
</dbReference>
<dbReference type="InterPro" id="IPR003834">
    <property type="entry name" value="Cyt_c_assmbl_TM_dom"/>
</dbReference>
<feature type="transmembrane region" description="Helical" evidence="7">
    <location>
        <begin position="7"/>
        <end position="27"/>
    </location>
</feature>
<feature type="transmembrane region" description="Helical" evidence="7">
    <location>
        <begin position="268"/>
        <end position="290"/>
    </location>
</feature>
<keyword evidence="6 7" id="KW-0472">Membrane</keyword>
<dbReference type="EMBL" id="CP022132">
    <property type="protein sequence ID" value="ASG68362.1"/>
    <property type="molecule type" value="Genomic_DNA"/>
</dbReference>
<dbReference type="InterPro" id="IPR035671">
    <property type="entry name" value="DsbD_gamma"/>
</dbReference>
<evidence type="ECO:0000256" key="5">
    <source>
        <dbReference type="ARBA" id="ARBA00022989"/>
    </source>
</evidence>
<evidence type="ECO:0000256" key="2">
    <source>
        <dbReference type="ARBA" id="ARBA00022475"/>
    </source>
</evidence>
<feature type="transmembrane region" description="Helical" evidence="7">
    <location>
        <begin position="477"/>
        <end position="496"/>
    </location>
</feature>
<feature type="transmembrane region" description="Helical" evidence="7">
    <location>
        <begin position="223"/>
        <end position="247"/>
    </location>
</feature>